<evidence type="ECO:0000313" key="2">
    <source>
        <dbReference type="Proteomes" id="UP000182257"/>
    </source>
</evidence>
<protein>
    <submittedName>
        <fullName evidence="1">Uncharacterized protein</fullName>
    </submittedName>
</protein>
<accession>A0A1H4CHF7</accession>
<dbReference type="EMBL" id="FNRF01000003">
    <property type="protein sequence ID" value="SEA59759.1"/>
    <property type="molecule type" value="Genomic_DNA"/>
</dbReference>
<sequence>MKKKHISADTPLSALFHDGCHDQLENDIKYLCDFLIDCQSDVDVLKVSRFDFNFSSPKFRPCKVYQKLANMVNRHLLIVSHRELSRYMAEHSNLHASAESIYRSIYKYM</sequence>
<proteinExistence type="predicted"/>
<evidence type="ECO:0000313" key="1">
    <source>
        <dbReference type="EMBL" id="SEA59759.1"/>
    </source>
</evidence>
<dbReference type="RefSeq" id="WP_074761343.1">
    <property type="nucleotide sequence ID" value="NZ_FNRF01000003.1"/>
</dbReference>
<gene>
    <name evidence="1" type="ORF">SAMN05216462_1964</name>
</gene>
<reference evidence="1 2" key="1">
    <citation type="submission" date="2016-10" db="EMBL/GenBank/DDBJ databases">
        <authorList>
            <person name="de Groot N.N."/>
        </authorList>
    </citation>
    <scope>NUCLEOTIDE SEQUENCE [LARGE SCALE GENOMIC DNA]</scope>
    <source>
        <strain evidence="1 2">D31d</strain>
    </source>
</reference>
<name>A0A1H4CHF7_XYLRU</name>
<dbReference type="Proteomes" id="UP000182257">
    <property type="component" value="Unassembled WGS sequence"/>
</dbReference>
<organism evidence="1 2">
    <name type="scientific">Xylanibacter ruminicola</name>
    <name type="common">Prevotella ruminicola</name>
    <dbReference type="NCBI Taxonomy" id="839"/>
    <lineage>
        <taxon>Bacteria</taxon>
        <taxon>Pseudomonadati</taxon>
        <taxon>Bacteroidota</taxon>
        <taxon>Bacteroidia</taxon>
        <taxon>Bacteroidales</taxon>
        <taxon>Prevotellaceae</taxon>
        <taxon>Xylanibacter</taxon>
    </lineage>
</organism>
<dbReference type="AlphaFoldDB" id="A0A1H4CHF7"/>